<evidence type="ECO:0000259" key="4">
    <source>
        <dbReference type="Pfam" id="PF13439"/>
    </source>
</evidence>
<reference evidence="5 6" key="1">
    <citation type="submission" date="2016-01" db="EMBL/GenBank/DDBJ databases">
        <authorList>
            <consortium name="TB Trials Study Group"/>
            <person name="Sutton G."/>
            <person name="Brinkac L."/>
            <person name="Sanka R."/>
            <person name="Adams M."/>
            <person name="Lau E.L."/>
            <person name="Macaden R."/>
            <person name="Grewal H.M.S."/>
        </authorList>
    </citation>
    <scope>NUCLEOTIDE SEQUENCE [LARGE SCALE GENOMIC DNA]</scope>
    <source>
        <strain evidence="5 6">IS-1744</strain>
    </source>
</reference>
<evidence type="ECO:0000259" key="3">
    <source>
        <dbReference type="Pfam" id="PF00534"/>
    </source>
</evidence>
<dbReference type="PANTHER" id="PTHR12526:SF635">
    <property type="entry name" value="GLYCOSYL TRANSFERASE GROUP 1"/>
    <property type="match status" value="1"/>
</dbReference>
<dbReference type="Pfam" id="PF00534">
    <property type="entry name" value="Glycos_transf_1"/>
    <property type="match status" value="1"/>
</dbReference>
<name>A0A124EQ72_9MYCO</name>
<dbReference type="Proteomes" id="UP000053707">
    <property type="component" value="Unassembled WGS sequence"/>
</dbReference>
<evidence type="ECO:0000256" key="1">
    <source>
        <dbReference type="ARBA" id="ARBA00022676"/>
    </source>
</evidence>
<feature type="domain" description="Glycosyl transferase family 1" evidence="3">
    <location>
        <begin position="207"/>
        <end position="369"/>
    </location>
</feature>
<feature type="domain" description="Glycosyltransferase subfamily 4-like N-terminal" evidence="4">
    <location>
        <begin position="22"/>
        <end position="196"/>
    </location>
</feature>
<dbReference type="InterPro" id="IPR028098">
    <property type="entry name" value="Glyco_trans_4-like_N"/>
</dbReference>
<dbReference type="GO" id="GO:0016757">
    <property type="term" value="F:glycosyltransferase activity"/>
    <property type="evidence" value="ECO:0007669"/>
    <property type="project" value="UniProtKB-KW"/>
</dbReference>
<proteinExistence type="predicted"/>
<dbReference type="Pfam" id="PF13439">
    <property type="entry name" value="Glyco_transf_4"/>
    <property type="match status" value="1"/>
</dbReference>
<dbReference type="InterPro" id="IPR001296">
    <property type="entry name" value="Glyco_trans_1"/>
</dbReference>
<dbReference type="PANTHER" id="PTHR12526">
    <property type="entry name" value="GLYCOSYLTRANSFERASE"/>
    <property type="match status" value="1"/>
</dbReference>
<keyword evidence="2 5" id="KW-0808">Transferase</keyword>
<comment type="caution">
    <text evidence="5">The sequence shown here is derived from an EMBL/GenBank/DDBJ whole genome shotgun (WGS) entry which is preliminary data.</text>
</comment>
<dbReference type="SUPFAM" id="SSF53756">
    <property type="entry name" value="UDP-Glycosyltransferase/glycogen phosphorylase"/>
    <property type="match status" value="1"/>
</dbReference>
<evidence type="ECO:0000313" key="6">
    <source>
        <dbReference type="Proteomes" id="UP000053707"/>
    </source>
</evidence>
<dbReference type="RefSeq" id="WP_064394795.1">
    <property type="nucleotide sequence ID" value="NZ_LQIR01000006.1"/>
</dbReference>
<protein>
    <submittedName>
        <fullName evidence="5">Glycosyl transferase</fullName>
    </submittedName>
</protein>
<dbReference type="EMBL" id="LQIR01000006">
    <property type="protein sequence ID" value="KUI19489.1"/>
    <property type="molecule type" value="Genomic_DNA"/>
</dbReference>
<dbReference type="Gene3D" id="3.40.50.2000">
    <property type="entry name" value="Glycogen Phosphorylase B"/>
    <property type="match status" value="2"/>
</dbReference>
<evidence type="ECO:0000256" key="2">
    <source>
        <dbReference type="ARBA" id="ARBA00022679"/>
    </source>
</evidence>
<accession>A0A124EQ72</accession>
<organism evidence="5 6">
    <name type="scientific">Mycobacterium lehmannii</name>
    <dbReference type="NCBI Taxonomy" id="2048550"/>
    <lineage>
        <taxon>Bacteria</taxon>
        <taxon>Bacillati</taxon>
        <taxon>Actinomycetota</taxon>
        <taxon>Actinomycetes</taxon>
        <taxon>Mycobacteriales</taxon>
        <taxon>Mycobacteriaceae</taxon>
        <taxon>Mycobacterium</taxon>
    </lineage>
</organism>
<gene>
    <name evidence="5" type="ORF">AU192_06630</name>
</gene>
<dbReference type="AlphaFoldDB" id="A0A124EQ72"/>
<evidence type="ECO:0000313" key="5">
    <source>
        <dbReference type="EMBL" id="KUI19489.1"/>
    </source>
</evidence>
<keyword evidence="1" id="KW-0328">Glycosyltransferase</keyword>
<keyword evidence="6" id="KW-1185">Reference proteome</keyword>
<sequence>MKIAMVSEHASPLAALGGVDAGGQNVHVAELSAALTRRGHQVSVYTRRDDPELPDRVVTPEGYTVVHVAAGPPEPLPKDELLSYMGPFAQFLDADWAADRPDVAHAHFWMSGIATQLAARHLNLPAVQTFHALGVVKRRHQGVQDTSPPERLRLEATVARSATWVAATCTDEVFELMRMGRSRNRISVVPCGVDLDLFSPEGPVAPRSEQHRIVSVGRFVPRKGFDVVVRALPHLPDTELVIVGGPDQSQLGSDPEARRLMDLATELGVADRVMLYGSVSRADMPAILRSADVVACTPWYEPFGIVPLEAMACGVPVVASAVGGMLDTVVHDVTGQLLKPQRPDEVAKTVNRLLRDDFLRQSMGAAGRDRARARYSWDRIAADIQRIYDRLVPVRVPQPEPATSLSSG</sequence>